<protein>
    <submittedName>
        <fullName evidence="1">N-acetyltransferase</fullName>
    </submittedName>
</protein>
<dbReference type="Gene3D" id="3.40.630.30">
    <property type="match status" value="1"/>
</dbReference>
<dbReference type="InterPro" id="IPR016181">
    <property type="entry name" value="Acyl_CoA_acyltransferase"/>
</dbReference>
<dbReference type="EMBL" id="JADWDC010000010">
    <property type="protein sequence ID" value="MCC0176601.1"/>
    <property type="molecule type" value="Genomic_DNA"/>
</dbReference>
<dbReference type="InterPro" id="IPR007434">
    <property type="entry name" value="FemAB-like"/>
</dbReference>
<gene>
    <name evidence="1" type="ORF">I4641_06365</name>
</gene>
<dbReference type="Proteomes" id="UP000729733">
    <property type="component" value="Unassembled WGS sequence"/>
</dbReference>
<dbReference type="AlphaFoldDB" id="A0A964BPU5"/>
<dbReference type="RefSeq" id="WP_229639638.1">
    <property type="nucleotide sequence ID" value="NZ_JADWDC010000010.1"/>
</dbReference>
<dbReference type="PANTHER" id="PTHR47017">
    <property type="entry name" value="ACYL-COA"/>
    <property type="match status" value="1"/>
</dbReference>
<sequence length="397" mass="46754">MVEQIKPQYSLSWISTIAEIPQLAWNELAKPLNTPFLEWEWLNNIETSGSVTPRAGWQPCHLAVWRNSQLIGAAPLYIKGHSYGEFVFDHQWADLSHRLGVEYYPKLLGMTPFTPAVGYRFLIAPGEDEEQITEIMVAAIDNFCDRNRLSGCNFLFVDPDWREMMENLGFQSWLHHGYIWSNNNFNSFDDYLKMFNTNQRKNIKRERKAVTKAGLYTKTYVGEEIPAYLYPEIYRFYSNTCDKFYWGSKYLTRKFFQQLYPNYSDRVLLVVAYTQEDDRNPVGMSFCVHKGDNLYGRYWGCEAEYDCLHFEACYYKPIEWAIENGIKMYDPGAGGRHKKRRGFPATPNHSLHRFYNRRMSQILRNYIGEVNRMEGEEIVAINNNLPFNKQEINFDLN</sequence>
<reference evidence="1" key="1">
    <citation type="journal article" date="2021" name="Antonie Van Leeuwenhoek">
        <title>Draft genome and description of Waterburya agarophytonicola gen. nov. sp. nov. (Pleurocapsales, Cyanobacteria): a seaweed symbiont.</title>
        <authorList>
            <person name="Bonthond G."/>
            <person name="Shalygin S."/>
            <person name="Bayer T."/>
            <person name="Weinberger F."/>
        </authorList>
    </citation>
    <scope>NUCLEOTIDE SEQUENCE</scope>
    <source>
        <strain evidence="1">KI4</strain>
    </source>
</reference>
<dbReference type="SUPFAM" id="SSF55729">
    <property type="entry name" value="Acyl-CoA N-acyltransferases (Nat)"/>
    <property type="match status" value="1"/>
</dbReference>
<accession>A0A964BPU5</accession>
<dbReference type="PANTHER" id="PTHR47017:SF1">
    <property type="entry name" value="ACYL-COA"/>
    <property type="match status" value="1"/>
</dbReference>
<evidence type="ECO:0000313" key="2">
    <source>
        <dbReference type="Proteomes" id="UP000729733"/>
    </source>
</evidence>
<organism evidence="1 2">
    <name type="scientific">Waterburya agarophytonicola KI4</name>
    <dbReference type="NCBI Taxonomy" id="2874699"/>
    <lineage>
        <taxon>Bacteria</taxon>
        <taxon>Bacillati</taxon>
        <taxon>Cyanobacteriota</taxon>
        <taxon>Cyanophyceae</taxon>
        <taxon>Pleurocapsales</taxon>
        <taxon>Hyellaceae</taxon>
        <taxon>Waterburya</taxon>
        <taxon>Waterburya agarophytonicola</taxon>
    </lineage>
</organism>
<keyword evidence="2" id="KW-1185">Reference proteome</keyword>
<name>A0A964BPU5_9CYAN</name>
<evidence type="ECO:0000313" key="1">
    <source>
        <dbReference type="EMBL" id="MCC0176601.1"/>
    </source>
</evidence>
<proteinExistence type="predicted"/>
<comment type="caution">
    <text evidence="1">The sequence shown here is derived from an EMBL/GenBank/DDBJ whole genome shotgun (WGS) entry which is preliminary data.</text>
</comment>
<dbReference type="Pfam" id="PF04339">
    <property type="entry name" value="FemAB_like"/>
    <property type="match status" value="1"/>
</dbReference>